<proteinExistence type="predicted"/>
<sequence>MALEVTGIIENILPLETGTTKDGKEWKKQSFLLKTDEQYSNLYCFEIFGDEKVENFIKFNKVGQSVKVDFNVGCNEWNGKYFTKLQAWKIFKADSSIESVTQEEIESVLPF</sequence>
<dbReference type="InterPro" id="IPR021474">
    <property type="entry name" value="DUF3127"/>
</dbReference>
<accession>A0A6J5MS00</accession>
<dbReference type="EMBL" id="LR796480">
    <property type="protein sequence ID" value="CAB4147913.1"/>
    <property type="molecule type" value="Genomic_DNA"/>
</dbReference>
<evidence type="ECO:0008006" key="2">
    <source>
        <dbReference type="Google" id="ProtNLM"/>
    </source>
</evidence>
<name>A0A6J5MS00_9CAUD</name>
<dbReference type="Pfam" id="PF11325">
    <property type="entry name" value="DUF3127"/>
    <property type="match status" value="1"/>
</dbReference>
<organism evidence="1">
    <name type="scientific">uncultured Caudovirales phage</name>
    <dbReference type="NCBI Taxonomy" id="2100421"/>
    <lineage>
        <taxon>Viruses</taxon>
        <taxon>Duplodnaviria</taxon>
        <taxon>Heunggongvirae</taxon>
        <taxon>Uroviricota</taxon>
        <taxon>Caudoviricetes</taxon>
        <taxon>Peduoviridae</taxon>
        <taxon>Maltschvirus</taxon>
        <taxon>Maltschvirus maltsch</taxon>
    </lineage>
</organism>
<evidence type="ECO:0000313" key="1">
    <source>
        <dbReference type="EMBL" id="CAB4147913.1"/>
    </source>
</evidence>
<reference evidence="1" key="1">
    <citation type="submission" date="2020-04" db="EMBL/GenBank/DDBJ databases">
        <authorList>
            <person name="Chiriac C."/>
            <person name="Salcher M."/>
            <person name="Ghai R."/>
            <person name="Kavagutti S V."/>
        </authorList>
    </citation>
    <scope>NUCLEOTIDE SEQUENCE</scope>
</reference>
<gene>
    <name evidence="1" type="ORF">UFOVP516_54</name>
</gene>
<protein>
    <recommendedName>
        <fullName evidence="2">DUF3127 domain-containing protein</fullName>
    </recommendedName>
</protein>